<reference evidence="1" key="1">
    <citation type="journal article" date="2018" name="Int. J. Syst. Evol. Microbiol.">
        <title>Carboxylicivirga sediminis sp. nov., isolated from coastal sediment.</title>
        <authorList>
            <person name="Wang F.Q."/>
            <person name="Ren L.H."/>
            <person name="Zou R.J."/>
            <person name="Sun Y.Z."/>
            <person name="Liu X.J."/>
            <person name="Jiang F."/>
            <person name="Liu L.J."/>
        </authorList>
    </citation>
    <scope>NUCLEOTIDE SEQUENCE</scope>
    <source>
        <strain evidence="1">JR1</strain>
    </source>
</reference>
<dbReference type="Pfam" id="PF13585">
    <property type="entry name" value="CHU_C"/>
    <property type="match status" value="1"/>
</dbReference>
<sequence>MRTCSIIFIFLFIICFQSKGQDIVYANDDKIKGFENSAVNIPVLNNDFGLEKGVSSLTIVVEAEHGTAVVEADNTITFIPNRSFVGSDDFIYKVCNTDGNCDEATVFVEIEDVDFQPEAINDTVTYLHGNSVVVDFMGNDIIEGDEPITVTILGELYQGTYFLNSDNMLEVEFERRFVGKDSLDYVICDVDNDCSQARIIFYVQHGGDIDFYIPEGFSPNGDGLNDTFYIPDFSTYQGISITVVDSWGGIVYENTSYQNDWNGIANKGSKKGQLVPAGTYYYIIAVEGVDKKITGFVYVAK</sequence>
<reference evidence="1" key="2">
    <citation type="submission" date="2021-04" db="EMBL/GenBank/DDBJ databases">
        <authorList>
            <person name="Zhang T."/>
            <person name="Zhang Y."/>
            <person name="Lu D."/>
            <person name="Zuo D."/>
            <person name="Du Z."/>
        </authorList>
    </citation>
    <scope>NUCLEOTIDE SEQUENCE</scope>
    <source>
        <strain evidence="1">JR1</strain>
    </source>
</reference>
<organism evidence="1 2">
    <name type="scientific">Carboxylicivirga sediminis</name>
    <dbReference type="NCBI Taxonomy" id="2006564"/>
    <lineage>
        <taxon>Bacteria</taxon>
        <taxon>Pseudomonadati</taxon>
        <taxon>Bacteroidota</taxon>
        <taxon>Bacteroidia</taxon>
        <taxon>Marinilabiliales</taxon>
        <taxon>Marinilabiliaceae</taxon>
        <taxon>Carboxylicivirga</taxon>
    </lineage>
</organism>
<dbReference type="RefSeq" id="WP_212193095.1">
    <property type="nucleotide sequence ID" value="NZ_JAGTAR010000048.1"/>
</dbReference>
<dbReference type="Gene3D" id="2.60.40.3440">
    <property type="match status" value="1"/>
</dbReference>
<dbReference type="Pfam" id="PF17963">
    <property type="entry name" value="Big_9"/>
    <property type="match status" value="2"/>
</dbReference>
<evidence type="ECO:0000313" key="2">
    <source>
        <dbReference type="Proteomes" id="UP000679220"/>
    </source>
</evidence>
<dbReference type="NCBIfam" id="TIGR04131">
    <property type="entry name" value="Bac_Flav_CTERM"/>
    <property type="match status" value="1"/>
</dbReference>
<dbReference type="Proteomes" id="UP000679220">
    <property type="component" value="Unassembled WGS sequence"/>
</dbReference>
<dbReference type="EMBL" id="JAGTAR010000048">
    <property type="protein sequence ID" value="MBR8538071.1"/>
    <property type="molecule type" value="Genomic_DNA"/>
</dbReference>
<gene>
    <name evidence="1" type="ORF">KDU71_21050</name>
</gene>
<evidence type="ECO:0000313" key="1">
    <source>
        <dbReference type="EMBL" id="MBR8538071.1"/>
    </source>
</evidence>
<proteinExistence type="predicted"/>
<dbReference type="AlphaFoldDB" id="A0A941F767"/>
<protein>
    <submittedName>
        <fullName evidence="1">Gliding motility-associated C-terminal domain-containing protein</fullName>
    </submittedName>
</protein>
<accession>A0A941F767</accession>
<name>A0A941F767_9BACT</name>
<keyword evidence="2" id="KW-1185">Reference proteome</keyword>
<comment type="caution">
    <text evidence="1">The sequence shown here is derived from an EMBL/GenBank/DDBJ whole genome shotgun (WGS) entry which is preliminary data.</text>
</comment>
<dbReference type="InterPro" id="IPR026341">
    <property type="entry name" value="T9SS_type_B"/>
</dbReference>